<dbReference type="GO" id="GO:0005634">
    <property type="term" value="C:nucleus"/>
    <property type="evidence" value="ECO:0007669"/>
    <property type="project" value="TreeGrafter"/>
</dbReference>
<keyword evidence="2" id="KW-0732">Signal</keyword>
<dbReference type="SUPFAM" id="SSF49764">
    <property type="entry name" value="HSP20-like chaperones"/>
    <property type="match status" value="1"/>
</dbReference>
<evidence type="ECO:0000259" key="3">
    <source>
        <dbReference type="PROSITE" id="PS51203"/>
    </source>
</evidence>
<dbReference type="PANTHER" id="PTHR22932:SF1">
    <property type="entry name" value="CO-CHAPERONE PROTEIN DAF-41"/>
    <property type="match status" value="1"/>
</dbReference>
<sequence length="183" mass="21471">MIEVFFFFILLSILFGSQSLQKEIPTIRWGQNSYQLTLIVSIPLIEKEDIKFNENNIYISVTSKQGEEHELNLNLLRSIIPEKCSYTLSEIGLKLKVYKKEKEPCWKRLTKDHDKSNLLIKDKKLSDANDCEEAKDAWLGSYKLHTRKNNPQKIHEPTKKNDIVQNIIENLKNVHPDFSLHEF</sequence>
<evidence type="ECO:0000256" key="2">
    <source>
        <dbReference type="SAM" id="SignalP"/>
    </source>
</evidence>
<proteinExistence type="inferred from homology"/>
<gene>
    <name evidence="4" type="ORF">PRELSG_1466300</name>
</gene>
<evidence type="ECO:0000313" key="5">
    <source>
        <dbReference type="Proteomes" id="UP000220158"/>
    </source>
</evidence>
<dbReference type="InterPro" id="IPR008978">
    <property type="entry name" value="HSP20-like_chaperone"/>
</dbReference>
<reference evidence="4 5" key="1">
    <citation type="submission" date="2015-04" db="EMBL/GenBank/DDBJ databases">
        <authorList>
            <consortium name="Pathogen Informatics"/>
        </authorList>
    </citation>
    <scope>NUCLEOTIDE SEQUENCE [LARGE SCALE GENOMIC DNA]</scope>
    <source>
        <strain evidence="4 5">SGS1</strain>
    </source>
</reference>
<dbReference type="VEuPathDB" id="PlasmoDB:PRELSG_1466300"/>
<dbReference type="OMA" id="GDPNDCE"/>
<dbReference type="GeneID" id="39739095"/>
<dbReference type="AlphaFoldDB" id="A0A1J1HDA0"/>
<dbReference type="GO" id="GO:0051131">
    <property type="term" value="P:chaperone-mediated protein complex assembly"/>
    <property type="evidence" value="ECO:0007669"/>
    <property type="project" value="TreeGrafter"/>
</dbReference>
<name>A0A1J1HDA0_PLARL</name>
<dbReference type="InterPro" id="IPR045250">
    <property type="entry name" value="p23-like"/>
</dbReference>
<protein>
    <recommendedName>
        <fullName evidence="3">CS domain-containing protein</fullName>
    </recommendedName>
</protein>
<feature type="domain" description="CS" evidence="3">
    <location>
        <begin position="22"/>
        <end position="110"/>
    </location>
</feature>
<dbReference type="EMBL" id="LN835309">
    <property type="protein sequence ID" value="CRH02928.1"/>
    <property type="molecule type" value="Genomic_DNA"/>
</dbReference>
<evidence type="ECO:0000256" key="1">
    <source>
        <dbReference type="ARBA" id="ARBA00025733"/>
    </source>
</evidence>
<dbReference type="GO" id="GO:0051087">
    <property type="term" value="F:protein-folding chaperone binding"/>
    <property type="evidence" value="ECO:0007669"/>
    <property type="project" value="TreeGrafter"/>
</dbReference>
<dbReference type="PROSITE" id="PS51203">
    <property type="entry name" value="CS"/>
    <property type="match status" value="1"/>
</dbReference>
<organism evidence="4 5">
    <name type="scientific">Plasmodium relictum</name>
    <dbReference type="NCBI Taxonomy" id="85471"/>
    <lineage>
        <taxon>Eukaryota</taxon>
        <taxon>Sar</taxon>
        <taxon>Alveolata</taxon>
        <taxon>Apicomplexa</taxon>
        <taxon>Aconoidasida</taxon>
        <taxon>Haemosporida</taxon>
        <taxon>Plasmodiidae</taxon>
        <taxon>Plasmodium</taxon>
        <taxon>Plasmodium (Haemamoeba)</taxon>
    </lineage>
</organism>
<comment type="similarity">
    <text evidence="1">Belongs to the p23/wos2 family.</text>
</comment>
<dbReference type="GO" id="GO:0051879">
    <property type="term" value="F:Hsp90 protein binding"/>
    <property type="evidence" value="ECO:0007669"/>
    <property type="project" value="InterPro"/>
</dbReference>
<dbReference type="KEGG" id="prel:PRELSG_1466300"/>
<feature type="chain" id="PRO_5012136504" description="CS domain-containing protein" evidence="2">
    <location>
        <begin position="20"/>
        <end position="183"/>
    </location>
</feature>
<dbReference type="GO" id="GO:0005829">
    <property type="term" value="C:cytosol"/>
    <property type="evidence" value="ECO:0007669"/>
    <property type="project" value="TreeGrafter"/>
</dbReference>
<dbReference type="Gene3D" id="2.60.40.790">
    <property type="match status" value="1"/>
</dbReference>
<dbReference type="PANTHER" id="PTHR22932">
    <property type="entry name" value="TELOMERASE-BINDING PROTEIN P23 HSP90 CO-CHAPERONE"/>
    <property type="match status" value="1"/>
</dbReference>
<accession>A0A1J1HDA0</accession>
<dbReference type="RefSeq" id="XP_028535448.1">
    <property type="nucleotide sequence ID" value="XM_028679768.1"/>
</dbReference>
<dbReference type="OrthoDB" id="1564555at2759"/>
<dbReference type="InterPro" id="IPR007052">
    <property type="entry name" value="CS_dom"/>
</dbReference>
<evidence type="ECO:0000313" key="4">
    <source>
        <dbReference type="EMBL" id="CRH02928.1"/>
    </source>
</evidence>
<dbReference type="GO" id="GO:0006457">
    <property type="term" value="P:protein folding"/>
    <property type="evidence" value="ECO:0007669"/>
    <property type="project" value="TreeGrafter"/>
</dbReference>
<keyword evidence="5" id="KW-1185">Reference proteome</keyword>
<dbReference type="Pfam" id="PF04969">
    <property type="entry name" value="CS"/>
    <property type="match status" value="1"/>
</dbReference>
<feature type="signal peptide" evidence="2">
    <location>
        <begin position="1"/>
        <end position="19"/>
    </location>
</feature>
<dbReference type="Proteomes" id="UP000220158">
    <property type="component" value="Chromosome 14"/>
</dbReference>